<keyword evidence="1" id="KW-1133">Transmembrane helix</keyword>
<proteinExistence type="predicted"/>
<evidence type="ECO:0000256" key="1">
    <source>
        <dbReference type="SAM" id="Phobius"/>
    </source>
</evidence>
<keyword evidence="1" id="KW-0472">Membrane</keyword>
<reference evidence="3" key="1">
    <citation type="submission" date="2016-06" db="EMBL/GenBank/DDBJ databases">
        <authorList>
            <person name="de Vries S.P.W."/>
            <person name="Hadjirin N.F."/>
            <person name="Lay E.M."/>
            <person name="Zadoks R.N."/>
            <person name="Peacock S.J."/>
            <person name="Parkhill J."/>
            <person name="Grant A.J."/>
            <person name="Mcdougall S."/>
            <person name="Holmes M.A."/>
        </authorList>
    </citation>
    <scope>NUCLEOTIDE SEQUENCE [LARGE SCALE GENOMIC DNA]</scope>
    <source>
        <strain evidence="3">NZ1587</strain>
    </source>
</reference>
<dbReference type="EMBL" id="LZDD01000003">
    <property type="protein sequence ID" value="OJF71263.1"/>
    <property type="molecule type" value="Genomic_DNA"/>
</dbReference>
<accession>A0A1L8MKH4</accession>
<feature type="transmembrane region" description="Helical" evidence="1">
    <location>
        <begin position="21"/>
        <end position="43"/>
    </location>
</feature>
<comment type="caution">
    <text evidence="2">The sequence shown here is derived from an EMBL/GenBank/DDBJ whole genome shotgun (WGS) entry which is preliminary data.</text>
</comment>
<keyword evidence="3" id="KW-1185">Reference proteome</keyword>
<protein>
    <submittedName>
        <fullName evidence="2">Competence protein CglD</fullName>
    </submittedName>
</protein>
<dbReference type="OrthoDB" id="2243810at2"/>
<dbReference type="InterPro" id="IPR016785">
    <property type="entry name" value="ComGD"/>
</dbReference>
<gene>
    <name evidence="2" type="ORF">A9Q68_08685</name>
</gene>
<dbReference type="NCBIfam" id="NF040982">
    <property type="entry name" value="ComGD"/>
    <property type="match status" value="1"/>
</dbReference>
<evidence type="ECO:0000313" key="3">
    <source>
        <dbReference type="Proteomes" id="UP000182015"/>
    </source>
</evidence>
<dbReference type="AlphaFoldDB" id="A0A1L8MKH4"/>
<keyword evidence="1" id="KW-0812">Transmembrane</keyword>
<dbReference type="STRING" id="1856638.A9Q68_08685"/>
<dbReference type="Proteomes" id="UP000182015">
    <property type="component" value="Unassembled WGS sequence"/>
</dbReference>
<evidence type="ECO:0000313" key="2">
    <source>
        <dbReference type="EMBL" id="OJF71263.1"/>
    </source>
</evidence>
<name>A0A1L8MKH4_9STRE</name>
<sequence>MQNIKNQLVRSKIRAFTLFESLLTLSLSCFIVMTMSASINHIYQRLETSLFFINFENFYRHSQKLSVLNQREAYLIFSDNRVQCNERRLDLPDGVKLLYHGKIRLNQMGGNHSLAKISFQTDQEKIHYQINLGSGTYQKTTD</sequence>
<organism evidence="2 3">
    <name type="scientific">Streptococcus bovimastitidis</name>
    <dbReference type="NCBI Taxonomy" id="1856638"/>
    <lineage>
        <taxon>Bacteria</taxon>
        <taxon>Bacillati</taxon>
        <taxon>Bacillota</taxon>
        <taxon>Bacilli</taxon>
        <taxon>Lactobacillales</taxon>
        <taxon>Streptococcaceae</taxon>
        <taxon>Streptococcus</taxon>
    </lineage>
</organism>